<evidence type="ECO:0000313" key="3">
    <source>
        <dbReference type="Proteomes" id="UP001500831"/>
    </source>
</evidence>
<feature type="compositionally biased region" description="Acidic residues" evidence="1">
    <location>
        <begin position="50"/>
        <end position="63"/>
    </location>
</feature>
<comment type="caution">
    <text evidence="2">The sequence shown here is derived from an EMBL/GenBank/DDBJ whole genome shotgun (WGS) entry which is preliminary data.</text>
</comment>
<keyword evidence="3" id="KW-1185">Reference proteome</keyword>
<gene>
    <name evidence="2" type="ORF">GCM10010517_23150</name>
</gene>
<evidence type="ECO:0000256" key="1">
    <source>
        <dbReference type="SAM" id="MobiDB-lite"/>
    </source>
</evidence>
<accession>A0ABN3VUG1</accession>
<feature type="region of interest" description="Disordered" evidence="1">
    <location>
        <begin position="21"/>
        <end position="63"/>
    </location>
</feature>
<name>A0ABN3VUG1_9ACTN</name>
<reference evidence="2 3" key="1">
    <citation type="journal article" date="2019" name="Int. J. Syst. Evol. Microbiol.">
        <title>The Global Catalogue of Microorganisms (GCM) 10K type strain sequencing project: providing services to taxonomists for standard genome sequencing and annotation.</title>
        <authorList>
            <consortium name="The Broad Institute Genomics Platform"/>
            <consortium name="The Broad Institute Genome Sequencing Center for Infectious Disease"/>
            <person name="Wu L."/>
            <person name="Ma J."/>
        </authorList>
    </citation>
    <scope>NUCLEOTIDE SEQUENCE [LARGE SCALE GENOMIC DNA]</scope>
    <source>
        <strain evidence="2 3">JCM 6242</strain>
    </source>
</reference>
<organism evidence="2 3">
    <name type="scientific">Streptosporangium fragile</name>
    <dbReference type="NCBI Taxonomy" id="46186"/>
    <lineage>
        <taxon>Bacteria</taxon>
        <taxon>Bacillati</taxon>
        <taxon>Actinomycetota</taxon>
        <taxon>Actinomycetes</taxon>
        <taxon>Streptosporangiales</taxon>
        <taxon>Streptosporangiaceae</taxon>
        <taxon>Streptosporangium</taxon>
    </lineage>
</organism>
<dbReference type="Proteomes" id="UP001500831">
    <property type="component" value="Unassembled WGS sequence"/>
</dbReference>
<protein>
    <submittedName>
        <fullName evidence="2">Uncharacterized protein</fullName>
    </submittedName>
</protein>
<feature type="compositionally biased region" description="Low complexity" evidence="1">
    <location>
        <begin position="25"/>
        <end position="38"/>
    </location>
</feature>
<dbReference type="EMBL" id="BAAAVI010000013">
    <property type="protein sequence ID" value="GAA2863996.1"/>
    <property type="molecule type" value="Genomic_DNA"/>
</dbReference>
<sequence>MPGTSGGVHLRERQRDEIAADLQRSTSLSPVPVSSLVTGPRLRRGRAEPEDADADADADEEKM</sequence>
<proteinExistence type="predicted"/>
<evidence type="ECO:0000313" key="2">
    <source>
        <dbReference type="EMBL" id="GAA2863996.1"/>
    </source>
</evidence>